<dbReference type="PROSITE" id="PS50010">
    <property type="entry name" value="DH_2"/>
    <property type="match status" value="1"/>
</dbReference>
<feature type="compositionally biased region" description="Polar residues" evidence="1">
    <location>
        <begin position="1755"/>
        <end position="1768"/>
    </location>
</feature>
<dbReference type="PROSITE" id="PS00741">
    <property type="entry name" value="DH_1"/>
    <property type="match status" value="1"/>
</dbReference>
<dbReference type="PANTHER" id="PTHR45834">
    <property type="entry name" value="RHO GUANINE NUCLEOTIDE EXCHANGE FACTOR 9-RELATED"/>
    <property type="match status" value="1"/>
</dbReference>
<feature type="compositionally biased region" description="Basic and acidic residues" evidence="1">
    <location>
        <begin position="928"/>
        <end position="943"/>
    </location>
</feature>
<feature type="region of interest" description="Disordered" evidence="1">
    <location>
        <begin position="262"/>
        <end position="287"/>
    </location>
</feature>
<feature type="compositionally biased region" description="Low complexity" evidence="1">
    <location>
        <begin position="267"/>
        <end position="280"/>
    </location>
</feature>
<evidence type="ECO:0000259" key="2">
    <source>
        <dbReference type="PROSITE" id="PS50010"/>
    </source>
</evidence>
<feature type="region of interest" description="Disordered" evidence="1">
    <location>
        <begin position="1755"/>
        <end position="1816"/>
    </location>
</feature>
<dbReference type="SUPFAM" id="SSF48065">
    <property type="entry name" value="DBL homology domain (DH-domain)"/>
    <property type="match status" value="1"/>
</dbReference>
<evidence type="ECO:0000313" key="4">
    <source>
        <dbReference type="Proteomes" id="UP000245591"/>
    </source>
</evidence>
<feature type="compositionally biased region" description="Polar residues" evidence="1">
    <location>
        <begin position="1082"/>
        <end position="1092"/>
    </location>
</feature>
<feature type="compositionally biased region" description="Polar residues" evidence="1">
    <location>
        <begin position="1775"/>
        <end position="1784"/>
    </location>
</feature>
<feature type="region of interest" description="Disordered" evidence="1">
    <location>
        <begin position="1072"/>
        <end position="1097"/>
    </location>
</feature>
<dbReference type="CDD" id="cd00160">
    <property type="entry name" value="RhoGEF"/>
    <property type="match status" value="1"/>
</dbReference>
<dbReference type="GO" id="GO:0005829">
    <property type="term" value="C:cytosol"/>
    <property type="evidence" value="ECO:0007669"/>
    <property type="project" value="TreeGrafter"/>
</dbReference>
<comment type="caution">
    <text evidence="3">The sequence shown here is derived from an EMBL/GenBank/DDBJ whole genome shotgun (WGS) entry which is preliminary data.</text>
</comment>
<dbReference type="InterPro" id="IPR035899">
    <property type="entry name" value="DBL_dom_sf"/>
</dbReference>
<gene>
    <name evidence="3" type="ORF">BB558_006367</name>
</gene>
<keyword evidence="4" id="KW-1185">Reference proteome</keyword>
<feature type="compositionally biased region" description="Low complexity" evidence="1">
    <location>
        <begin position="1174"/>
        <end position="1198"/>
    </location>
</feature>
<organism evidence="3 4">
    <name type="scientific">Smittium angustum</name>
    <dbReference type="NCBI Taxonomy" id="133377"/>
    <lineage>
        <taxon>Eukaryota</taxon>
        <taxon>Fungi</taxon>
        <taxon>Fungi incertae sedis</taxon>
        <taxon>Zoopagomycota</taxon>
        <taxon>Kickxellomycotina</taxon>
        <taxon>Harpellomycetes</taxon>
        <taxon>Harpellales</taxon>
        <taxon>Legeriomycetaceae</taxon>
        <taxon>Smittium</taxon>
    </lineage>
</organism>
<feature type="region of interest" description="Disordered" evidence="1">
    <location>
        <begin position="903"/>
        <end position="949"/>
    </location>
</feature>
<reference evidence="3 4" key="1">
    <citation type="journal article" date="2018" name="MBio">
        <title>Comparative Genomics Reveals the Core Gene Toolbox for the Fungus-Insect Symbiosis.</title>
        <authorList>
            <person name="Wang Y."/>
            <person name="Stata M."/>
            <person name="Wang W."/>
            <person name="Stajich J.E."/>
            <person name="White M.M."/>
            <person name="Moncalvo J.M."/>
        </authorList>
    </citation>
    <scope>NUCLEOTIDE SEQUENCE [LARGE SCALE GENOMIC DNA]</scope>
    <source>
        <strain evidence="3 4">AUS-126-30</strain>
    </source>
</reference>
<feature type="compositionally biased region" description="Basic and acidic residues" evidence="1">
    <location>
        <begin position="2198"/>
        <end position="2218"/>
    </location>
</feature>
<dbReference type="InterPro" id="IPR001331">
    <property type="entry name" value="GDS_CDC24_CS"/>
</dbReference>
<feature type="region of interest" description="Disordered" evidence="1">
    <location>
        <begin position="2287"/>
        <end position="2326"/>
    </location>
</feature>
<dbReference type="SMART" id="SM00325">
    <property type="entry name" value="RhoGEF"/>
    <property type="match status" value="1"/>
</dbReference>
<dbReference type="Proteomes" id="UP000245591">
    <property type="component" value="Unassembled WGS sequence"/>
</dbReference>
<sequence length="2486" mass="280117">MESFVVSDSPDDMKFPTTSFKNHSEYKHPSSFWLDSRDTKHFASSNLTFGPLLISLYFEPSPPNYILLLQSPSGSHILNVSPKEIHRLKLFTSNHHHLDSLTQNNYKPVLFIALTKYINLIYNNQFDYLLWFSKQTHKSSPTTTPTLKDDIESIFEFIKIDSLAIDLLSVVDSLVQIYPQSVQNTLTKSSPQLEKHDFVIDFIVLGDDPINPTTPHYYDLIKQIDKPNFSLNPIIPSSSSAYKTPNSKPQVQLNLPSLATSLSENGTNTPLSPTKTTTFPKSELSPEQTLEKTRNIVAEIISTEESYISKLRFLIKNYANPLRKAANSKGKESIHSYTTRIIFGNIDEILSINESFLADINSYVKNSLKNRNSSLNPQIIRDIYGTIPIGSICNKHFAKFLIYERYIGGYLRAIQQSEELAKKSPFYSSFINSVRTNKKSFKLDLVDLLVTPVQRIPRYGLFLTELLKITRPNTPEYSEMHNALLRISSIGNLKHDPFVSSYQRMMAHHQHQNILKSQSSYNISKNSSHDLFTNAFAIKSINSIDNLPPNYKPLNLKTSGHKHKLSSPDKSFSAQNNNTFDYPNPLNKSVAISVSELYLLHSLIENCPPSLISARRVLVDIIDAVELFLVPKENPEKLPKKLTKLKTVRNKSSRSTIPHNKSVGNFVTEKNHINKHLNTESSLNNNKNNSLLSLNTKANSVYNSISSNFSTAETFSLNNLLPPLPEEAHHQHTQTINKNEVKSSVSILVFSDSLMIVENYSNADPLSVTFNHLNNSNASGNTFNPNSNISNSTSKATPSYNNVIPNTSVNQNTSGSAPGDYFDFSKGSQLNNKLNTGRSIGKKHARLISWLSINQLEVLYANSSEKKPYNSPISNCSNCAELNNLFFYLFLLPRQQGKLKTLLNTAPNPKSDLEKSTSIKHSNSNHSTKVEKNAIDESLKSNEGDPTAVNSSDDFTIENTPEPPKTTFLIQSNPETSLDYETLGIQRLQKWKLYEQLLKINNNLSLSKSLGFTSISDKKFQTPGYSSSPSLNTLLVSQAQQQYKNQNTFKDNGDLFSSAGVDTNLNPYKKQEARSAIEAADTSRSNPTSPKSSAEMHSIHSFESFRIRQDKASTFKSENNGSLNSINDLIMVGSEYWYPFSLHRFTVNSTGNFQKLRHALSFSINYNKLSALRNSQSTKSKQNQPSQPSNSGQQVSPNGDDNNLENDEYEQIQITRNSQLYTYRLWKWSKYAKASKQAIGGDWQGDASFVIDVRDCQDQISNRNSFETQSSINLNQVPDIKDKVNSNMGRNKDSQSYTSETNYSDVFLPSFAGWLKINKVTQKPTSEISTSSDIENSSIYSRYSDLHQNNTKNIHRSIFTTDDISNDEIDSQTLVYKGNSLDDLASYMQYHTDQFLEIQAIYHPIRYLENISINTSFLCSLFNGLENFVLQPSITTSPSSTLISSLTGSNYYTESSQFVQSTSASPILPPTNASLTTNTTSVLPVSNIFSNVLGSSKLNSNSKFPLEQLKSLFSYADFAESYNLFQNINGVQVDHPENQDKSSDKNNSQLFNESLDSKLSILKFIQSKTQDDNFTKAYSPSLTNSSSKFHTDSSILSDNIISGNTLSNVETLPPNYRGTTKSKSKGVEMEKLLEGKDTEYIKSQENKEFVDENTNISKTKSIFRKDKRLLHSAKSSKSRVIYDAKYSELGDDIISNNSTHTIHKYQTQDIDIQNGAKVKTDVSPKSVLRNKSISLFGYRSNSNFNKILGDSSFNKKQMAESQKNNQNELAEHSSLKTNSHLNGQKQKKHKIITKDTKKIRSTISGSKTKSKKSKNSDIDDIYSNLNSIFDLYFKSSHREYMDQKFNFNAPSTKIPTIQKSNEYHQVSSESFESYADVGKEIISKQKSVEKLLKKTTIDTENNTENLIVEMYNKLLEYFKFNIEHGNYKAPVLYFGGSSTINSVFGLQSPSGKTDFSSSGKNAEISILNTKIPMILNRPLKKIDIIPSTSQILDYLRVLETSQFFKQNDFVKACFFLYPDDPKSLFRTSSDGASSDEEFENSYLVCQMCGFKQQTNPDIPNSSKNNCFTCGLLKPIFSTTSVAALLVLCRTIISQDPRMILNNQNLFDSIQNQCRTMTTKFFNTGSRARLANRVTVAKSRIFFDSDPISSNTITNISQPISKIVSNTKTDQKDIDNIDGTNKDIQNIYVAKNSESGSLEENKLDTGVNEPEKSLNKEVELDSIDNLDQQKNDNSGWKDSTNESSDSSNDDPEYVRRRRNRIGMIIQGSILKNHQQEIVEDGKISGLDANQADSIPSGNSISKDDKSHRQLKSDCDSQETEDSKSLSKVSEMNKIIESCGDYENEYATSSHIKLVPIYGLDQDENISLGENQVKDEHPVSESSDSLSLKLEENDFENSQVENIILREPRNKTSMHTWRYTQYEKYRQQAVYNINERQRPKSSVSFVMHPPAMSSLSGNFNSNTNGINMWRSKSVIDSSDSLDKSWERI</sequence>
<accession>A0A2U1IXX3</accession>
<dbReference type="InterPro" id="IPR000219">
    <property type="entry name" value="DH_dom"/>
</dbReference>
<feature type="domain" description="DH" evidence="2">
    <location>
        <begin position="292"/>
        <end position="497"/>
    </location>
</feature>
<dbReference type="Gene3D" id="1.20.900.10">
    <property type="entry name" value="Dbl homology (DH) domain"/>
    <property type="match status" value="1"/>
</dbReference>
<protein>
    <recommendedName>
        <fullName evidence="2">DH domain-containing protein</fullName>
    </recommendedName>
</protein>
<feature type="compositionally biased region" description="Basic and acidic residues" evidence="1">
    <location>
        <begin position="2300"/>
        <end position="2323"/>
    </location>
</feature>
<feature type="compositionally biased region" description="Polar residues" evidence="1">
    <location>
        <begin position="2224"/>
        <end position="2236"/>
    </location>
</feature>
<dbReference type="PANTHER" id="PTHR45834:SF3">
    <property type="entry name" value="RHO GUANINE NUCLEOTIDE EXCHANGE FACTOR 3, ISOFORM L"/>
    <property type="match status" value="1"/>
</dbReference>
<feature type="region of interest" description="Disordered" evidence="1">
    <location>
        <begin position="2194"/>
        <end position="2252"/>
    </location>
</feature>
<proteinExistence type="predicted"/>
<feature type="region of interest" description="Disordered" evidence="1">
    <location>
        <begin position="1173"/>
        <end position="1205"/>
    </location>
</feature>
<dbReference type="GO" id="GO:0035556">
    <property type="term" value="P:intracellular signal transduction"/>
    <property type="evidence" value="ECO:0007669"/>
    <property type="project" value="InterPro"/>
</dbReference>
<dbReference type="Pfam" id="PF00621">
    <property type="entry name" value="RhoGEF"/>
    <property type="match status" value="1"/>
</dbReference>
<evidence type="ECO:0000256" key="1">
    <source>
        <dbReference type="SAM" id="MobiDB-lite"/>
    </source>
</evidence>
<dbReference type="EMBL" id="MBFU01000764">
    <property type="protein sequence ID" value="PVZ97670.1"/>
    <property type="molecule type" value="Genomic_DNA"/>
</dbReference>
<feature type="compositionally biased region" description="Polar residues" evidence="1">
    <location>
        <begin position="2289"/>
        <end position="2299"/>
    </location>
</feature>
<evidence type="ECO:0000313" key="3">
    <source>
        <dbReference type="EMBL" id="PVZ97670.1"/>
    </source>
</evidence>
<dbReference type="GO" id="GO:0005085">
    <property type="term" value="F:guanyl-nucleotide exchange factor activity"/>
    <property type="evidence" value="ECO:0007669"/>
    <property type="project" value="InterPro"/>
</dbReference>
<name>A0A2U1IXX3_SMIAN</name>
<dbReference type="InterPro" id="IPR053086">
    <property type="entry name" value="RhoGEF_domain"/>
</dbReference>